<dbReference type="CDD" id="cd20071">
    <property type="entry name" value="SET_SMYD"/>
    <property type="match status" value="1"/>
</dbReference>
<dbReference type="InterPro" id="IPR046341">
    <property type="entry name" value="SET_dom_sf"/>
</dbReference>
<dbReference type="RefSeq" id="XP_067754262.1">
    <property type="nucleotide sequence ID" value="XM_067898105.1"/>
</dbReference>
<dbReference type="InterPro" id="IPR001214">
    <property type="entry name" value="SET_dom"/>
</dbReference>
<dbReference type="Gene3D" id="2.170.270.10">
    <property type="entry name" value="SET domain"/>
    <property type="match status" value="1"/>
</dbReference>
<dbReference type="InterPro" id="IPR050869">
    <property type="entry name" value="H3K4_H4K5_MeTrfase"/>
</dbReference>
<feature type="domain" description="SET" evidence="1">
    <location>
        <begin position="351"/>
        <end position="677"/>
    </location>
</feature>
<dbReference type="Pfam" id="PF00856">
    <property type="entry name" value="SET"/>
    <property type="match status" value="1"/>
</dbReference>
<dbReference type="KEGG" id="phet:94288182"/>
<protein>
    <recommendedName>
        <fullName evidence="1">SET domain-containing protein</fullName>
    </recommendedName>
</protein>
<organism evidence="2 3">
    <name type="scientific">Porcisia hertigi</name>
    <dbReference type="NCBI Taxonomy" id="2761500"/>
    <lineage>
        <taxon>Eukaryota</taxon>
        <taxon>Discoba</taxon>
        <taxon>Euglenozoa</taxon>
        <taxon>Kinetoplastea</taxon>
        <taxon>Metakinetoplastina</taxon>
        <taxon>Trypanosomatida</taxon>
        <taxon>Trypanosomatidae</taxon>
        <taxon>Leishmaniinae</taxon>
        <taxon>Porcisia</taxon>
    </lineage>
</organism>
<dbReference type="PROSITE" id="PS50280">
    <property type="entry name" value="SET"/>
    <property type="match status" value="1"/>
</dbReference>
<accession>A0A836IGQ3</accession>
<dbReference type="PANTHER" id="PTHR12197">
    <property type="entry name" value="HISTONE-LYSINE N-METHYLTRANSFERASE SMYD"/>
    <property type="match status" value="1"/>
</dbReference>
<dbReference type="SUPFAM" id="SSF82199">
    <property type="entry name" value="SET domain"/>
    <property type="match status" value="1"/>
</dbReference>
<evidence type="ECO:0000259" key="1">
    <source>
        <dbReference type="PROSITE" id="PS50280"/>
    </source>
</evidence>
<proteinExistence type="predicted"/>
<reference evidence="2 3" key="1">
    <citation type="submission" date="2021-02" db="EMBL/GenBank/DDBJ databases">
        <title>Porcisia hertigi Genome sequencing and assembly.</title>
        <authorList>
            <person name="Almutairi H."/>
            <person name="Gatherer D."/>
        </authorList>
    </citation>
    <scope>NUCLEOTIDE SEQUENCE [LARGE SCALE GENOMIC DNA]</scope>
    <source>
        <strain evidence="2 3">C119</strain>
    </source>
</reference>
<sequence length="1000" mass="107715">MSAVHTDCGATWGESVAPPRAMTHPNDEPLVISLLRSLSAVCSGLPTLLTSPSTVLFTTSEPWRSGDVLSHHSSDSYPLYCSLVLLLCRWVAERVAIPADSELSAVLRQTPSVRLVRGSCDSRLPVNSRLDCDEDDERGCGLYCSTAALADCRVSTLLPAPPSQLINAAIAAVMETHRDTSSGEDGREACIDVVLSHLCAVTSPPAADGGASDHPMHCAIVALRDAWCHVKDRFALKPSSPVQITEGDISALLYMYAESSVELASSTLLQTLTAAAVPVGGAPEAEMAAIVASLGAVHEIIVAQQAANASALHIAPEPALELIIDRIGALVVALLGASPSPSSRAQFYLHSSVTLSIDPSHSVAGCGLVAIHAVREGELLTREAALAIMAGAEVERFHESGSGLTSTAASTAGPFSDTTPFWKESARRCPGDDDDPHVVGDATAALSAWARQREESAQFVAENGERSAALRLLSLLAHFPDLLVRGWKQWAVRVMHDACALQLSGCGSQVPTGEAQRLQEAAAPKDVPREDVSFTPDLHLRRRASWPEGTMHAFLLPAPQLLLDLRGVDEFRIEPPSQSYRYTQGDGRVRSAKAELERTADETDVAARVSAGANHAPVKALFPFLRHLNHACIPNAILVLDKTPGYLHGSDGGGGVVASLVALRTIERGEEITVSYVPATTALTVSQMELSEALGFRCRCHLCTQRAALLRGHVCPACQQLVYEPGSQVESGSATGFRTTGDEPEEATVFRHLERCPQRRRTFEMDDVTEDRQSVVIQLQRELDDITEQLAVRGTEGDDQENAQDPAVAVVRRLLDLDACVARTLLPTHFLRLRLRLEVFAYSTVARGLGSTVSAELIHLCASTLQELEMFMPANHPLLTGLRMYLVFSRGRHLQAVNAADHLARGARHEDCCGAVREQAALMQLPFVVDPLVRRCVARCFQEHYVQLLAWRPAWLSRAGAVGILGSFLARYSVELEACGVTTSDHMELLSCMEDGTEYA</sequence>
<dbReference type="AlphaFoldDB" id="A0A836IGQ3"/>
<dbReference type="OrthoDB" id="438641at2759"/>
<dbReference type="EMBL" id="JAFJZO010000033">
    <property type="protein sequence ID" value="KAG5495010.1"/>
    <property type="molecule type" value="Genomic_DNA"/>
</dbReference>
<dbReference type="GeneID" id="94288182"/>
<evidence type="ECO:0000313" key="2">
    <source>
        <dbReference type="EMBL" id="KAG5495010.1"/>
    </source>
</evidence>
<evidence type="ECO:0000313" key="3">
    <source>
        <dbReference type="Proteomes" id="UP000674318"/>
    </source>
</evidence>
<dbReference type="Proteomes" id="UP000674318">
    <property type="component" value="Unassembled WGS sequence"/>
</dbReference>
<name>A0A836IGQ3_9TRYP</name>
<gene>
    <name evidence="2" type="ORF">JKF63_02062</name>
</gene>
<keyword evidence="3" id="KW-1185">Reference proteome</keyword>
<comment type="caution">
    <text evidence="2">The sequence shown here is derived from an EMBL/GenBank/DDBJ whole genome shotgun (WGS) entry which is preliminary data.</text>
</comment>
<dbReference type="PANTHER" id="PTHR12197:SF292">
    <property type="entry name" value="SET DOMAIN-CONTAINING PROTEIN"/>
    <property type="match status" value="1"/>
</dbReference>